<keyword evidence="1" id="KW-1133">Transmembrane helix</keyword>
<comment type="caution">
    <text evidence="2">The sequence shown here is derived from an EMBL/GenBank/DDBJ whole genome shotgun (WGS) entry which is preliminary data.</text>
</comment>
<evidence type="ECO:0000313" key="2">
    <source>
        <dbReference type="EMBL" id="MFD2892482.1"/>
    </source>
</evidence>
<evidence type="ECO:0000313" key="3">
    <source>
        <dbReference type="Proteomes" id="UP001597534"/>
    </source>
</evidence>
<proteinExistence type="predicted"/>
<feature type="transmembrane region" description="Helical" evidence="1">
    <location>
        <begin position="48"/>
        <end position="68"/>
    </location>
</feature>
<accession>A0ABW5YNX5</accession>
<name>A0ABW5YNX5_9FLAO</name>
<dbReference type="RefSeq" id="WP_379812150.1">
    <property type="nucleotide sequence ID" value="NZ_JBHUPC010000013.1"/>
</dbReference>
<dbReference type="PANTHER" id="PTHR39165">
    <property type="entry name" value="IG HYPOTHETICAL 17883"/>
    <property type="match status" value="1"/>
</dbReference>
<dbReference type="EMBL" id="JBHUPC010000013">
    <property type="protein sequence ID" value="MFD2892482.1"/>
    <property type="molecule type" value="Genomic_DNA"/>
</dbReference>
<protein>
    <submittedName>
        <fullName evidence="2">DUF456 domain-containing protein</fullName>
    </submittedName>
</protein>
<dbReference type="Proteomes" id="UP001597534">
    <property type="component" value="Unassembled WGS sequence"/>
</dbReference>
<dbReference type="PANTHER" id="PTHR39165:SF1">
    <property type="entry name" value="DUF456 DOMAIN-CONTAINING PROTEIN"/>
    <property type="match status" value="1"/>
</dbReference>
<feature type="transmembrane region" description="Helical" evidence="1">
    <location>
        <begin position="88"/>
        <end position="112"/>
    </location>
</feature>
<evidence type="ECO:0000256" key="1">
    <source>
        <dbReference type="SAM" id="Phobius"/>
    </source>
</evidence>
<keyword evidence="3" id="KW-1185">Reference proteome</keyword>
<gene>
    <name evidence="2" type="ORF">ACFS5J_10715</name>
</gene>
<dbReference type="Pfam" id="PF04306">
    <property type="entry name" value="DUF456"/>
    <property type="match status" value="1"/>
</dbReference>
<reference evidence="3" key="1">
    <citation type="journal article" date="2019" name="Int. J. Syst. Evol. Microbiol.">
        <title>The Global Catalogue of Microorganisms (GCM) 10K type strain sequencing project: providing services to taxonomists for standard genome sequencing and annotation.</title>
        <authorList>
            <consortium name="The Broad Institute Genomics Platform"/>
            <consortium name="The Broad Institute Genome Sequencing Center for Infectious Disease"/>
            <person name="Wu L."/>
            <person name="Ma J."/>
        </authorList>
    </citation>
    <scope>NUCLEOTIDE SEQUENCE [LARGE SCALE GENOMIC DNA]</scope>
    <source>
        <strain evidence="3">KCTC 22671</strain>
    </source>
</reference>
<feature type="transmembrane region" description="Helical" evidence="1">
    <location>
        <begin position="132"/>
        <end position="158"/>
    </location>
</feature>
<dbReference type="InterPro" id="IPR007403">
    <property type="entry name" value="DUF456"/>
</dbReference>
<keyword evidence="1" id="KW-0812">Transmembrane</keyword>
<sequence>MEYLLLILGFLCLIIGFIGSFLPALPGTPISWLGLLLLYLIPEIETNYWVLSITFVIMAVIFVLDYIIPAKGTKKFGGSKYGVWGTNIGLVTGLFFPPFGFIIGPFVGAFIGELIYNYRDGKRALKAAFGSFLGFLASTFIQVIYCIILLGVFLGIFFRNLEVWF</sequence>
<organism evidence="2 3">
    <name type="scientific">Flavobacterium chuncheonense</name>
    <dbReference type="NCBI Taxonomy" id="2026653"/>
    <lineage>
        <taxon>Bacteria</taxon>
        <taxon>Pseudomonadati</taxon>
        <taxon>Bacteroidota</taxon>
        <taxon>Flavobacteriia</taxon>
        <taxon>Flavobacteriales</taxon>
        <taxon>Flavobacteriaceae</taxon>
        <taxon>Flavobacterium</taxon>
    </lineage>
</organism>
<keyword evidence="1" id="KW-0472">Membrane</keyword>